<dbReference type="EMBL" id="JAUESC010000004">
    <property type="protein sequence ID" value="KAK0598017.1"/>
    <property type="molecule type" value="Genomic_DNA"/>
</dbReference>
<feature type="compositionally biased region" description="Pro residues" evidence="1">
    <location>
        <begin position="157"/>
        <end position="174"/>
    </location>
</feature>
<feature type="compositionally biased region" description="Basic and acidic residues" evidence="1">
    <location>
        <begin position="28"/>
        <end position="44"/>
    </location>
</feature>
<name>A0AA39VYL5_ACESA</name>
<evidence type="ECO:0000256" key="1">
    <source>
        <dbReference type="SAM" id="MobiDB-lite"/>
    </source>
</evidence>
<reference evidence="2" key="2">
    <citation type="submission" date="2023-06" db="EMBL/GenBank/DDBJ databases">
        <authorList>
            <person name="Swenson N.G."/>
            <person name="Wegrzyn J.L."/>
            <person name="Mcevoy S.L."/>
        </authorList>
    </citation>
    <scope>NUCLEOTIDE SEQUENCE</scope>
    <source>
        <strain evidence="2">NS2018</strain>
        <tissue evidence="2">Leaf</tissue>
    </source>
</reference>
<keyword evidence="3" id="KW-1185">Reference proteome</keyword>
<gene>
    <name evidence="2" type="ORF">LWI29_030781</name>
</gene>
<accession>A0AA39VYL5</accession>
<feature type="compositionally biased region" description="Basic and acidic residues" evidence="1">
    <location>
        <begin position="73"/>
        <end position="84"/>
    </location>
</feature>
<reference evidence="2" key="1">
    <citation type="journal article" date="2022" name="Plant J.">
        <title>Strategies of tolerance reflected in two North American maple genomes.</title>
        <authorList>
            <person name="McEvoy S.L."/>
            <person name="Sezen U.U."/>
            <person name="Trouern-Trend A."/>
            <person name="McMahon S.M."/>
            <person name="Schaberg P.G."/>
            <person name="Yang J."/>
            <person name="Wegrzyn J.L."/>
            <person name="Swenson N.G."/>
        </authorList>
    </citation>
    <scope>NUCLEOTIDE SEQUENCE</scope>
    <source>
        <strain evidence="2">NS2018</strain>
    </source>
</reference>
<protein>
    <submittedName>
        <fullName evidence="2">Uncharacterized protein</fullName>
    </submittedName>
</protein>
<dbReference type="Proteomes" id="UP001168877">
    <property type="component" value="Unassembled WGS sequence"/>
</dbReference>
<feature type="region of interest" description="Disordered" evidence="1">
    <location>
        <begin position="115"/>
        <end position="189"/>
    </location>
</feature>
<proteinExistence type="predicted"/>
<dbReference type="PANTHER" id="PTHR46978">
    <property type="entry name" value="ZINC KNUCKLE (CCHC-TYPE) FAMILY PROTEIN"/>
    <property type="match status" value="1"/>
</dbReference>
<evidence type="ECO:0000313" key="2">
    <source>
        <dbReference type="EMBL" id="KAK0598017.1"/>
    </source>
</evidence>
<comment type="caution">
    <text evidence="2">The sequence shown here is derived from an EMBL/GenBank/DDBJ whole genome shotgun (WGS) entry which is preliminary data.</text>
</comment>
<sequence length="189" mass="21716">MSNRSSAKVRKRSFEESTPTMRRHHKRENKDHSGIKSAPHDLGKARKRKKPQYDEKMILTPRKSNHRGGWITKDPRDDFSYEKSKRNHWRSLATPSESWDNKIYMIIEYGNGWALSPPPPPKPVSPTQQIVTSSCDSENNQCTQLVFIKSDHKRKNSPPPPHEVTRPAPPPPKLPSSSPRPGIKMLQEL</sequence>
<dbReference type="AlphaFoldDB" id="A0AA39VYL5"/>
<organism evidence="2 3">
    <name type="scientific">Acer saccharum</name>
    <name type="common">Sugar maple</name>
    <dbReference type="NCBI Taxonomy" id="4024"/>
    <lineage>
        <taxon>Eukaryota</taxon>
        <taxon>Viridiplantae</taxon>
        <taxon>Streptophyta</taxon>
        <taxon>Embryophyta</taxon>
        <taxon>Tracheophyta</taxon>
        <taxon>Spermatophyta</taxon>
        <taxon>Magnoliopsida</taxon>
        <taxon>eudicotyledons</taxon>
        <taxon>Gunneridae</taxon>
        <taxon>Pentapetalae</taxon>
        <taxon>rosids</taxon>
        <taxon>malvids</taxon>
        <taxon>Sapindales</taxon>
        <taxon>Sapindaceae</taxon>
        <taxon>Hippocastanoideae</taxon>
        <taxon>Acereae</taxon>
        <taxon>Acer</taxon>
    </lineage>
</organism>
<feature type="compositionally biased region" description="Polar residues" evidence="1">
    <location>
        <begin position="127"/>
        <end position="144"/>
    </location>
</feature>
<evidence type="ECO:0000313" key="3">
    <source>
        <dbReference type="Proteomes" id="UP001168877"/>
    </source>
</evidence>
<feature type="region of interest" description="Disordered" evidence="1">
    <location>
        <begin position="1"/>
        <end position="91"/>
    </location>
</feature>
<dbReference type="PANTHER" id="PTHR46978:SF1">
    <property type="entry name" value="ZINC KNUCKLE (CCHC-TYPE) FAMILY PROTEIN"/>
    <property type="match status" value="1"/>
</dbReference>